<comment type="caution">
    <text evidence="2">The sequence shown here is derived from an EMBL/GenBank/DDBJ whole genome shotgun (WGS) entry which is preliminary data.</text>
</comment>
<name>A0A699KWJ7_TANCI</name>
<evidence type="ECO:0000313" key="2">
    <source>
        <dbReference type="EMBL" id="GFB08485.1"/>
    </source>
</evidence>
<dbReference type="PANTHER" id="PTHR11439">
    <property type="entry name" value="GAG-POL-RELATED RETROTRANSPOSON"/>
    <property type="match status" value="1"/>
</dbReference>
<organism evidence="2">
    <name type="scientific">Tanacetum cinerariifolium</name>
    <name type="common">Dalmatian daisy</name>
    <name type="synonym">Chrysanthemum cinerariifolium</name>
    <dbReference type="NCBI Taxonomy" id="118510"/>
    <lineage>
        <taxon>Eukaryota</taxon>
        <taxon>Viridiplantae</taxon>
        <taxon>Streptophyta</taxon>
        <taxon>Embryophyta</taxon>
        <taxon>Tracheophyta</taxon>
        <taxon>Spermatophyta</taxon>
        <taxon>Magnoliopsida</taxon>
        <taxon>eudicotyledons</taxon>
        <taxon>Gunneridae</taxon>
        <taxon>Pentapetalae</taxon>
        <taxon>asterids</taxon>
        <taxon>campanulids</taxon>
        <taxon>Asterales</taxon>
        <taxon>Asteraceae</taxon>
        <taxon>Asteroideae</taxon>
        <taxon>Anthemideae</taxon>
        <taxon>Anthemidinae</taxon>
        <taxon>Tanacetum</taxon>
    </lineage>
</organism>
<feature type="non-terminal residue" evidence="2">
    <location>
        <position position="216"/>
    </location>
</feature>
<accession>A0A699KWJ7</accession>
<reference evidence="2" key="1">
    <citation type="journal article" date="2019" name="Sci. Rep.">
        <title>Draft genome of Tanacetum cinerariifolium, the natural source of mosquito coil.</title>
        <authorList>
            <person name="Yamashiro T."/>
            <person name="Shiraishi A."/>
            <person name="Satake H."/>
            <person name="Nakayama K."/>
        </authorList>
    </citation>
    <scope>NUCLEOTIDE SEQUENCE</scope>
</reference>
<dbReference type="PANTHER" id="PTHR11439:SF463">
    <property type="entry name" value="REVERSE TRANSCRIPTASE TY1_COPIA-TYPE DOMAIN-CONTAINING PROTEIN"/>
    <property type="match status" value="1"/>
</dbReference>
<dbReference type="EMBL" id="BKCJ010548726">
    <property type="protein sequence ID" value="GFB08485.1"/>
    <property type="molecule type" value="Genomic_DNA"/>
</dbReference>
<evidence type="ECO:0000259" key="1">
    <source>
        <dbReference type="Pfam" id="PF07727"/>
    </source>
</evidence>
<gene>
    <name evidence="2" type="ORF">Tci_680456</name>
</gene>
<sequence>MDNNPYVDFLILEPSSEESSSQVVIPNNVHSSNQPPEHINKRTKDYPIDNVIGDPSRPSYKEALIESCWFKAKQEELNEFELLKCGSWDIVHEEGIDFEESFALVARLKAICIFITLGIHMNMIIYRMDVKTAFLNGIMHEKKFSKGTVDPTLFIKREGKDILLAKPTEKHLHTVKRIFRYLKGIVNMGLWYLKDSCIALTAFADADYAGCQDTRK</sequence>
<dbReference type="InterPro" id="IPR013103">
    <property type="entry name" value="RVT_2"/>
</dbReference>
<proteinExistence type="predicted"/>
<protein>
    <recommendedName>
        <fullName evidence="1">Reverse transcriptase Ty1/copia-type domain-containing protein</fullName>
    </recommendedName>
</protein>
<dbReference type="AlphaFoldDB" id="A0A699KWJ7"/>
<dbReference type="Pfam" id="PF07727">
    <property type="entry name" value="RVT_2"/>
    <property type="match status" value="1"/>
</dbReference>
<feature type="domain" description="Reverse transcriptase Ty1/copia-type" evidence="1">
    <location>
        <begin position="86"/>
        <end position="146"/>
    </location>
</feature>